<sequence length="448" mass="51246">MANSIIVEDIMDGQCIITQQFNFAVDPESNCLAVPTRKLWLQNVLIAFTNHLVQTLAAFLANSVQKIPLRVVRIRKMKKSQQLAIAQDPQNIAAIELEADETERCVECTVLHEPEGIAFADVIFVHGLHGGLDRTWTQGKWRVNNPKLQDLTPIRRQSTGNMYVPVRELSPPQECKLKRTLNKLYTNIPAKVARKNNHDQINTEQSDDEIEVVSGHEDFSSCWPKDWLPDDCPGVRVLGINYSTDKLWRPLWEKMKRRTNLTQRSKEMMEELLRLGVGNRPIIWVGHSKGGLYIKQMLLNSTRADMQNQTVKNLLELTKGIMFYSVPHKGSPVADLTFPFFKRSIEVLEIQTNCDFVLDLHTRFLEMLNKETSNAKPEIFSFIDTENTPIGLFASLKFIAYESADPDVGVKCEVPLDHRQICKPAGRDCFLYLELVKLINRTIFDKDL</sequence>
<dbReference type="PANTHER" id="PTHR48182">
    <property type="entry name" value="PROTEIN SERAC1"/>
    <property type="match status" value="1"/>
</dbReference>
<dbReference type="InterPro" id="IPR029058">
    <property type="entry name" value="AB_hydrolase_fold"/>
</dbReference>
<evidence type="ECO:0000256" key="3">
    <source>
        <dbReference type="ARBA" id="ARBA00004370"/>
    </source>
</evidence>
<dbReference type="GO" id="GO:0005739">
    <property type="term" value="C:mitochondrion"/>
    <property type="evidence" value="ECO:0007669"/>
    <property type="project" value="UniProtKB-SubCell"/>
</dbReference>
<accession>A0A9N9QHH6</accession>
<evidence type="ECO:0000256" key="5">
    <source>
        <dbReference type="ARBA" id="ARBA00023128"/>
    </source>
</evidence>
<evidence type="ECO:0000256" key="1">
    <source>
        <dbReference type="ARBA" id="ARBA00004173"/>
    </source>
</evidence>
<dbReference type="OrthoDB" id="5086500at2759"/>
<evidence type="ECO:0000313" key="7">
    <source>
        <dbReference type="EMBL" id="CAG9765251.1"/>
    </source>
</evidence>
<keyword evidence="8" id="KW-1185">Reference proteome</keyword>
<dbReference type="GO" id="GO:0016020">
    <property type="term" value="C:membrane"/>
    <property type="evidence" value="ECO:0007669"/>
    <property type="project" value="UniProtKB-SubCell"/>
</dbReference>
<evidence type="ECO:0000313" key="8">
    <source>
        <dbReference type="Proteomes" id="UP001152799"/>
    </source>
</evidence>
<keyword evidence="6" id="KW-0472">Membrane</keyword>
<evidence type="ECO:0000256" key="4">
    <source>
        <dbReference type="ARBA" id="ARBA00022824"/>
    </source>
</evidence>
<evidence type="ECO:0000256" key="2">
    <source>
        <dbReference type="ARBA" id="ARBA00004240"/>
    </source>
</evidence>
<keyword evidence="4" id="KW-0256">Endoplasmic reticulum</keyword>
<dbReference type="EMBL" id="OU892278">
    <property type="protein sequence ID" value="CAG9765251.1"/>
    <property type="molecule type" value="Genomic_DNA"/>
</dbReference>
<evidence type="ECO:0008006" key="9">
    <source>
        <dbReference type="Google" id="ProtNLM"/>
    </source>
</evidence>
<gene>
    <name evidence="7" type="ORF">CEUTPL_LOCUS5865</name>
</gene>
<dbReference type="PANTHER" id="PTHR48182:SF2">
    <property type="entry name" value="PROTEIN SERAC1"/>
    <property type="match status" value="1"/>
</dbReference>
<name>A0A9N9QHH6_9CUCU</name>
<dbReference type="GO" id="GO:0005783">
    <property type="term" value="C:endoplasmic reticulum"/>
    <property type="evidence" value="ECO:0007669"/>
    <property type="project" value="UniProtKB-SubCell"/>
</dbReference>
<reference evidence="7" key="1">
    <citation type="submission" date="2022-01" db="EMBL/GenBank/DDBJ databases">
        <authorList>
            <person name="King R."/>
        </authorList>
    </citation>
    <scope>NUCLEOTIDE SEQUENCE</scope>
</reference>
<keyword evidence="5" id="KW-0496">Mitochondrion</keyword>
<evidence type="ECO:0000256" key="6">
    <source>
        <dbReference type="ARBA" id="ARBA00023136"/>
    </source>
</evidence>
<dbReference type="SUPFAM" id="SSF53474">
    <property type="entry name" value="alpha/beta-Hydrolases"/>
    <property type="match status" value="1"/>
</dbReference>
<comment type="subcellular location">
    <subcellularLocation>
        <location evidence="2">Endoplasmic reticulum</location>
    </subcellularLocation>
    <subcellularLocation>
        <location evidence="3">Membrane</location>
    </subcellularLocation>
    <subcellularLocation>
        <location evidence="1">Mitochondrion</location>
    </subcellularLocation>
</comment>
<dbReference type="Gene3D" id="3.40.50.1820">
    <property type="entry name" value="alpha/beta hydrolase"/>
    <property type="match status" value="1"/>
</dbReference>
<dbReference type="Proteomes" id="UP001152799">
    <property type="component" value="Chromosome 2"/>
</dbReference>
<dbReference type="AlphaFoldDB" id="A0A9N9QHH6"/>
<dbReference type="InterPro" id="IPR052374">
    <property type="entry name" value="SERAC1"/>
</dbReference>
<protein>
    <recommendedName>
        <fullName evidence="9">Protein SERAC1</fullName>
    </recommendedName>
</protein>
<proteinExistence type="predicted"/>
<organism evidence="7 8">
    <name type="scientific">Ceutorhynchus assimilis</name>
    <name type="common">cabbage seed weevil</name>
    <dbReference type="NCBI Taxonomy" id="467358"/>
    <lineage>
        <taxon>Eukaryota</taxon>
        <taxon>Metazoa</taxon>
        <taxon>Ecdysozoa</taxon>
        <taxon>Arthropoda</taxon>
        <taxon>Hexapoda</taxon>
        <taxon>Insecta</taxon>
        <taxon>Pterygota</taxon>
        <taxon>Neoptera</taxon>
        <taxon>Endopterygota</taxon>
        <taxon>Coleoptera</taxon>
        <taxon>Polyphaga</taxon>
        <taxon>Cucujiformia</taxon>
        <taxon>Curculionidae</taxon>
        <taxon>Ceutorhynchinae</taxon>
        <taxon>Ceutorhynchus</taxon>
    </lineage>
</organism>